<comment type="caution">
    <text evidence="10">The sequence shown here is derived from an EMBL/GenBank/DDBJ whole genome shotgun (WGS) entry which is preliminary data.</text>
</comment>
<dbReference type="Proteomes" id="UP000288212">
    <property type="component" value="Unassembled WGS sequence"/>
</dbReference>
<dbReference type="OrthoDB" id="9802264at2"/>
<keyword evidence="2" id="KW-1003">Cell membrane</keyword>
<keyword evidence="7" id="KW-0406">Ion transport</keyword>
<evidence type="ECO:0000256" key="4">
    <source>
        <dbReference type="ARBA" id="ARBA00022741"/>
    </source>
</evidence>
<dbReference type="PROSITE" id="PS50893">
    <property type="entry name" value="ABC_TRANSPORTER_2"/>
    <property type="match status" value="1"/>
</dbReference>
<evidence type="ECO:0000256" key="1">
    <source>
        <dbReference type="ARBA" id="ARBA00022448"/>
    </source>
</evidence>
<name>A0A432VQZ1_9GAMM</name>
<evidence type="ECO:0000256" key="2">
    <source>
        <dbReference type="ARBA" id="ARBA00022475"/>
    </source>
</evidence>
<evidence type="ECO:0000259" key="9">
    <source>
        <dbReference type="PROSITE" id="PS50893"/>
    </source>
</evidence>
<dbReference type="PROSITE" id="PS00211">
    <property type="entry name" value="ABC_TRANSPORTER_1"/>
    <property type="match status" value="1"/>
</dbReference>
<evidence type="ECO:0000256" key="7">
    <source>
        <dbReference type="ARBA" id="ARBA00023065"/>
    </source>
</evidence>
<keyword evidence="1" id="KW-0813">Transport</keyword>
<keyword evidence="11" id="KW-1185">Reference proteome</keyword>
<dbReference type="InterPro" id="IPR017871">
    <property type="entry name" value="ABC_transporter-like_CS"/>
</dbReference>
<dbReference type="Pfam" id="PF08402">
    <property type="entry name" value="TOBE_2"/>
    <property type="match status" value="1"/>
</dbReference>
<protein>
    <submittedName>
        <fullName evidence="10">Iron ABC transporter ATP-binding protein</fullName>
    </submittedName>
</protein>
<dbReference type="Pfam" id="PF00005">
    <property type="entry name" value="ABC_tran"/>
    <property type="match status" value="1"/>
</dbReference>
<dbReference type="SMART" id="SM00382">
    <property type="entry name" value="AAA"/>
    <property type="match status" value="1"/>
</dbReference>
<evidence type="ECO:0000256" key="6">
    <source>
        <dbReference type="ARBA" id="ARBA00023004"/>
    </source>
</evidence>
<keyword evidence="4" id="KW-0547">Nucleotide-binding</keyword>
<dbReference type="SUPFAM" id="SSF52540">
    <property type="entry name" value="P-loop containing nucleoside triphosphate hydrolases"/>
    <property type="match status" value="1"/>
</dbReference>
<evidence type="ECO:0000313" key="11">
    <source>
        <dbReference type="Proteomes" id="UP000288212"/>
    </source>
</evidence>
<dbReference type="PANTHER" id="PTHR42781">
    <property type="entry name" value="SPERMIDINE/PUTRESCINE IMPORT ATP-BINDING PROTEIN POTA"/>
    <property type="match status" value="1"/>
</dbReference>
<sequence>MSLLKLSGVEVGYGRNTIVDNVTFSLKEGEIGCLLGPSGCGKTTLLRAIAGFEPVSAGRIELAGQLVSSPAQQLPPEKRGVGMVFQDFALFPHLTVFENVAFGIRHQPTDEQRKRVNQLLSHVGLAGYGPRYPHQLSGGQQQRIALARALAPKPRLLLLDEPFSSLDAELRESLATEVRKLLKEEGITALLVTHDQQEAFALADRAGVMYHGRLLQWDTPYGLYHQPSHHLVADFIGVGVLMHGQITDDLKVQTALGLLVGDDVPRGAEGEAVDVLIRPDDIVIDDSAERRARIVARGFRGSHFLYTAELGDGSHVLCMASSHHEYAVGQDVGLRLNLDHLVLFPAGYCDT</sequence>
<dbReference type="GO" id="GO:0043190">
    <property type="term" value="C:ATP-binding cassette (ABC) transporter complex"/>
    <property type="evidence" value="ECO:0007669"/>
    <property type="project" value="InterPro"/>
</dbReference>
<dbReference type="GO" id="GO:0015697">
    <property type="term" value="P:quaternary ammonium group transport"/>
    <property type="evidence" value="ECO:0007669"/>
    <property type="project" value="UniProtKB-ARBA"/>
</dbReference>
<keyword evidence="3" id="KW-0410">Iron transport</keyword>
<dbReference type="InterPro" id="IPR015853">
    <property type="entry name" value="ABC_transpr_FbpC"/>
</dbReference>
<dbReference type="AlphaFoldDB" id="A0A432VQZ1"/>
<evidence type="ECO:0000313" key="10">
    <source>
        <dbReference type="EMBL" id="RUO18690.1"/>
    </source>
</evidence>
<dbReference type="Gene3D" id="3.40.50.300">
    <property type="entry name" value="P-loop containing nucleotide triphosphate hydrolases"/>
    <property type="match status" value="1"/>
</dbReference>
<dbReference type="InterPro" id="IPR003593">
    <property type="entry name" value="AAA+_ATPase"/>
</dbReference>
<accession>A0A432VQZ1</accession>
<dbReference type="PANTHER" id="PTHR42781:SF4">
    <property type="entry name" value="SPERMIDINE_PUTRESCINE IMPORT ATP-BINDING PROTEIN POTA"/>
    <property type="match status" value="1"/>
</dbReference>
<evidence type="ECO:0000256" key="5">
    <source>
        <dbReference type="ARBA" id="ARBA00022840"/>
    </source>
</evidence>
<keyword evidence="5 10" id="KW-0067">ATP-binding</keyword>
<proteinExistence type="predicted"/>
<dbReference type="EMBL" id="PIPI01000008">
    <property type="protein sequence ID" value="RUO18690.1"/>
    <property type="molecule type" value="Genomic_DNA"/>
</dbReference>
<evidence type="ECO:0000256" key="3">
    <source>
        <dbReference type="ARBA" id="ARBA00022496"/>
    </source>
</evidence>
<dbReference type="FunFam" id="3.40.50.300:FF:000425">
    <property type="entry name" value="Probable ABC transporter, ATP-binding subunit"/>
    <property type="match status" value="1"/>
</dbReference>
<dbReference type="CDD" id="cd03259">
    <property type="entry name" value="ABC_Carb_Solutes_like"/>
    <property type="match status" value="1"/>
</dbReference>
<evidence type="ECO:0000256" key="8">
    <source>
        <dbReference type="ARBA" id="ARBA00023136"/>
    </source>
</evidence>
<dbReference type="GO" id="GO:0016887">
    <property type="term" value="F:ATP hydrolysis activity"/>
    <property type="evidence" value="ECO:0007669"/>
    <property type="project" value="InterPro"/>
</dbReference>
<gene>
    <name evidence="10" type="ORF">CWE06_10635</name>
</gene>
<keyword evidence="8" id="KW-0472">Membrane</keyword>
<keyword evidence="6" id="KW-0408">Iron</keyword>
<organism evidence="10 11">
    <name type="scientific">Aliidiomarina haloalkalitolerans</name>
    <dbReference type="NCBI Taxonomy" id="859059"/>
    <lineage>
        <taxon>Bacteria</taxon>
        <taxon>Pseudomonadati</taxon>
        <taxon>Pseudomonadota</taxon>
        <taxon>Gammaproteobacteria</taxon>
        <taxon>Alteromonadales</taxon>
        <taxon>Idiomarinaceae</taxon>
        <taxon>Aliidiomarina</taxon>
    </lineage>
</organism>
<dbReference type="GO" id="GO:0005524">
    <property type="term" value="F:ATP binding"/>
    <property type="evidence" value="ECO:0007669"/>
    <property type="project" value="UniProtKB-KW"/>
</dbReference>
<dbReference type="InterPro" id="IPR027417">
    <property type="entry name" value="P-loop_NTPase"/>
</dbReference>
<reference evidence="10 11" key="1">
    <citation type="journal article" date="2011" name="Front. Microbiol.">
        <title>Genomic signatures of strain selection and enhancement in Bacillus atrophaeus var. globigii, a historical biowarfare simulant.</title>
        <authorList>
            <person name="Gibbons H.S."/>
            <person name="Broomall S.M."/>
            <person name="McNew L.A."/>
            <person name="Daligault H."/>
            <person name="Chapman C."/>
            <person name="Bruce D."/>
            <person name="Karavis M."/>
            <person name="Krepps M."/>
            <person name="McGregor P.A."/>
            <person name="Hong C."/>
            <person name="Park K.H."/>
            <person name="Akmal A."/>
            <person name="Feldman A."/>
            <person name="Lin J.S."/>
            <person name="Chang W.E."/>
            <person name="Higgs B.W."/>
            <person name="Demirev P."/>
            <person name="Lindquist J."/>
            <person name="Liem A."/>
            <person name="Fochler E."/>
            <person name="Read T.D."/>
            <person name="Tapia R."/>
            <person name="Johnson S."/>
            <person name="Bishop-Lilly K.A."/>
            <person name="Detter C."/>
            <person name="Han C."/>
            <person name="Sozhamannan S."/>
            <person name="Rosenzweig C.N."/>
            <person name="Skowronski E.W."/>
        </authorList>
    </citation>
    <scope>NUCLEOTIDE SEQUENCE [LARGE SCALE GENOMIC DNA]</scope>
    <source>
        <strain evidence="10 11">AK5</strain>
    </source>
</reference>
<feature type="domain" description="ABC transporter" evidence="9">
    <location>
        <begin position="4"/>
        <end position="236"/>
    </location>
</feature>
<dbReference type="InterPro" id="IPR050093">
    <property type="entry name" value="ABC_SmlMolc_Importer"/>
</dbReference>
<dbReference type="InterPro" id="IPR013611">
    <property type="entry name" value="Transp-assoc_OB_typ2"/>
</dbReference>
<dbReference type="SUPFAM" id="SSF50331">
    <property type="entry name" value="MOP-like"/>
    <property type="match status" value="1"/>
</dbReference>
<dbReference type="InterPro" id="IPR008995">
    <property type="entry name" value="Mo/tungstate-bd_C_term_dom"/>
</dbReference>
<dbReference type="InterPro" id="IPR003439">
    <property type="entry name" value="ABC_transporter-like_ATP-bd"/>
</dbReference>
<dbReference type="GO" id="GO:0015408">
    <property type="term" value="F:ABC-type ferric iron transporter activity"/>
    <property type="evidence" value="ECO:0007669"/>
    <property type="project" value="InterPro"/>
</dbReference>